<dbReference type="KEGG" id="sphk:SKP52_23895"/>
<dbReference type="OrthoDB" id="7305331at2"/>
<keyword evidence="2" id="KW-1185">Reference proteome</keyword>
<dbReference type="HOGENOM" id="CLU_101791_0_0_5"/>
<reference evidence="1 2" key="1">
    <citation type="journal article" date="2015" name="Int. J. Syst. Evol. Microbiol.">
        <title>Description of Sphingopyxis fribergensis sp. nov. - a soil bacterium with the ability to degrade styrene and phenylacetic acid.</title>
        <authorList>
            <person name="Oelschlagel M."/>
            <person name="Ruckert C."/>
            <person name="Kalinowski J."/>
            <person name="Schmidt G."/>
            <person name="Schlomann M."/>
            <person name="Tischler D."/>
        </authorList>
    </citation>
    <scope>NUCLEOTIDE SEQUENCE [LARGE SCALE GENOMIC DNA]</scope>
    <source>
        <strain evidence="1 2">Kp5.2</strain>
        <plasmid evidence="1">pSfKp5.2</plasmid>
    </source>
</reference>
<dbReference type="EMBL" id="CP009123">
    <property type="protein sequence ID" value="AJA11621.1"/>
    <property type="molecule type" value="Genomic_DNA"/>
</dbReference>
<accession>A0A0A7PNF3</accession>
<geneLocation type="plasmid" evidence="1 2">
    <name>pSfKp5.2</name>
</geneLocation>
<organism evidence="1 2">
    <name type="scientific">Sphingopyxis fribergensis</name>
    <dbReference type="NCBI Taxonomy" id="1515612"/>
    <lineage>
        <taxon>Bacteria</taxon>
        <taxon>Pseudomonadati</taxon>
        <taxon>Pseudomonadota</taxon>
        <taxon>Alphaproteobacteria</taxon>
        <taxon>Sphingomonadales</taxon>
        <taxon>Sphingomonadaceae</taxon>
        <taxon>Sphingopyxis</taxon>
    </lineage>
</organism>
<evidence type="ECO:0008006" key="3">
    <source>
        <dbReference type="Google" id="ProtNLM"/>
    </source>
</evidence>
<sequence length="223" mass="24954">MPEKRPSEWPALFDLAIDILKHFNEANGFSPSWSFGGGTALMLQIDHRESHDIDLFLDDPQYLPFLNPETQGIKLERAPDSYQAGTDVLKLAYEELGEIDFICCDNILLDPTAATDVRGHAVALETPAEIIAKKVFYRGWSLQPRDMFDLAAVAEHFGSDYVLSALKQCPPDKCKTALEVIDKTNPAYVEGIIGQLMLREHTRSLVAHSRDISRNLIELAITN</sequence>
<dbReference type="Pfam" id="PF08843">
    <property type="entry name" value="AbiEii"/>
    <property type="match status" value="1"/>
</dbReference>
<dbReference type="Proteomes" id="UP000030907">
    <property type="component" value="Plasmid pSfKp5.2"/>
</dbReference>
<proteinExistence type="predicted"/>
<dbReference type="AlphaFoldDB" id="A0A0A7PNF3"/>
<dbReference type="RefSeq" id="WP_037554259.1">
    <property type="nucleotide sequence ID" value="NZ_CP009123.1"/>
</dbReference>
<protein>
    <recommendedName>
        <fullName evidence="3">Nucleotidyl transferase AbiEii/AbiGii toxin family protein</fullName>
    </recommendedName>
</protein>
<keyword evidence="1" id="KW-0614">Plasmid</keyword>
<evidence type="ECO:0000313" key="1">
    <source>
        <dbReference type="EMBL" id="AJA11621.1"/>
    </source>
</evidence>
<evidence type="ECO:0000313" key="2">
    <source>
        <dbReference type="Proteomes" id="UP000030907"/>
    </source>
</evidence>
<gene>
    <name evidence="1" type="ORF">SKP52_23895</name>
</gene>
<name>A0A0A7PNF3_9SPHN</name>
<dbReference type="InterPro" id="IPR014942">
    <property type="entry name" value="AbiEii"/>
</dbReference>